<proteinExistence type="predicted"/>
<evidence type="ECO:0000313" key="2">
    <source>
        <dbReference type="Proteomes" id="UP000192478"/>
    </source>
</evidence>
<gene>
    <name evidence="1" type="ORF">CLFO_13430</name>
</gene>
<organism evidence="1 2">
    <name type="scientific">Clostridium formicaceticum</name>
    <dbReference type="NCBI Taxonomy" id="1497"/>
    <lineage>
        <taxon>Bacteria</taxon>
        <taxon>Bacillati</taxon>
        <taxon>Bacillota</taxon>
        <taxon>Clostridia</taxon>
        <taxon>Eubacteriales</taxon>
        <taxon>Clostridiaceae</taxon>
        <taxon>Clostridium</taxon>
    </lineage>
</organism>
<dbReference type="AlphaFoldDB" id="A0AAC9RHA7"/>
<reference evidence="1 2" key="1">
    <citation type="submission" date="2017-03" db="EMBL/GenBank/DDBJ databases">
        <title>Complete sequence of Clostridium formicaceticum DSM 92.</title>
        <authorList>
            <person name="Poehlein A."/>
            <person name="Karl M."/>
            <person name="Bengelsdorf F.R."/>
            <person name="Duerre P."/>
            <person name="Daniel R."/>
        </authorList>
    </citation>
    <scope>NUCLEOTIDE SEQUENCE [LARGE SCALE GENOMIC DNA]</scope>
    <source>
        <strain evidence="1 2">DSM 92</strain>
    </source>
</reference>
<dbReference type="RefSeq" id="WP_156778772.1">
    <property type="nucleotide sequence ID" value="NZ_CP017603.1"/>
</dbReference>
<accession>A0AAC9RHA7</accession>
<protein>
    <submittedName>
        <fullName evidence="1">Uncharacterized protein</fullName>
    </submittedName>
</protein>
<dbReference type="EMBL" id="CP020559">
    <property type="protein sequence ID" value="ARE86959.1"/>
    <property type="molecule type" value="Genomic_DNA"/>
</dbReference>
<evidence type="ECO:0000313" key="1">
    <source>
        <dbReference type="EMBL" id="ARE86959.1"/>
    </source>
</evidence>
<dbReference type="Proteomes" id="UP000192478">
    <property type="component" value="Chromosome"/>
</dbReference>
<sequence length="48" mass="5459">MKESALLSQCITYFKENKGFKRPLEKIREKYKSLGALGGTILLDKLTP</sequence>
<name>A0AAC9RHA7_9CLOT</name>